<protein>
    <submittedName>
        <fullName evidence="3">Chaperone protein HtpG</fullName>
    </submittedName>
</protein>
<dbReference type="Pfam" id="PF00183">
    <property type="entry name" value="HSP90"/>
    <property type="match status" value="1"/>
</dbReference>
<evidence type="ECO:0000313" key="3">
    <source>
        <dbReference type="EMBL" id="MPN15946.1"/>
    </source>
</evidence>
<gene>
    <name evidence="3" type="primary">htpG_39</name>
    <name evidence="3" type="ORF">SDC9_163282</name>
</gene>
<dbReference type="InterPro" id="IPR001404">
    <property type="entry name" value="Hsp90_fam"/>
</dbReference>
<dbReference type="GO" id="GO:0005524">
    <property type="term" value="F:ATP binding"/>
    <property type="evidence" value="ECO:0007669"/>
    <property type="project" value="InterPro"/>
</dbReference>
<proteinExistence type="inferred from homology"/>
<comment type="caution">
    <text evidence="3">The sequence shown here is derived from an EMBL/GenBank/DDBJ whole genome shotgun (WGS) entry which is preliminary data.</text>
</comment>
<organism evidence="3">
    <name type="scientific">bioreactor metagenome</name>
    <dbReference type="NCBI Taxonomy" id="1076179"/>
    <lineage>
        <taxon>unclassified sequences</taxon>
        <taxon>metagenomes</taxon>
        <taxon>ecological metagenomes</taxon>
    </lineage>
</organism>
<dbReference type="Gene3D" id="1.20.120.790">
    <property type="entry name" value="Heat shock protein 90, C-terminal domain"/>
    <property type="match status" value="1"/>
</dbReference>
<dbReference type="AlphaFoldDB" id="A0A645FQG6"/>
<name>A0A645FQG6_9ZZZZ</name>
<reference evidence="3" key="1">
    <citation type="submission" date="2019-08" db="EMBL/GenBank/DDBJ databases">
        <authorList>
            <person name="Kucharzyk K."/>
            <person name="Murdoch R.W."/>
            <person name="Higgins S."/>
            <person name="Loffler F."/>
        </authorList>
    </citation>
    <scope>NUCLEOTIDE SEQUENCE</scope>
</reference>
<dbReference type="GO" id="GO:0140662">
    <property type="term" value="F:ATP-dependent protein folding chaperone"/>
    <property type="evidence" value="ECO:0007669"/>
    <property type="project" value="InterPro"/>
</dbReference>
<evidence type="ECO:0000256" key="2">
    <source>
        <dbReference type="ARBA" id="ARBA00023186"/>
    </source>
</evidence>
<evidence type="ECO:0000256" key="1">
    <source>
        <dbReference type="ARBA" id="ARBA00008239"/>
    </source>
</evidence>
<dbReference type="GO" id="GO:0016887">
    <property type="term" value="F:ATP hydrolysis activity"/>
    <property type="evidence" value="ECO:0007669"/>
    <property type="project" value="InterPro"/>
</dbReference>
<sequence length="128" mass="13922">MFADKEKEHADLLFALQKALDGQVKAVRLSSKLKNSPVCLVSDGPLSIEMEKVLSAMPMSEAGGPVKADRVLEINPEHSVFTALASLPEGDPKLEEYAKLLYDQALLIEGLPIEDPVAFSNRVCALMK</sequence>
<keyword evidence="2" id="KW-0143">Chaperone</keyword>
<comment type="similarity">
    <text evidence="1">Belongs to the heat shock protein 90 family.</text>
</comment>
<accession>A0A645FQG6</accession>
<dbReference type="PANTHER" id="PTHR11528">
    <property type="entry name" value="HEAT SHOCK PROTEIN 90 FAMILY MEMBER"/>
    <property type="match status" value="1"/>
</dbReference>
<dbReference type="SUPFAM" id="SSF110942">
    <property type="entry name" value="HSP90 C-terminal domain"/>
    <property type="match status" value="1"/>
</dbReference>
<dbReference type="InterPro" id="IPR037196">
    <property type="entry name" value="HSP90_C"/>
</dbReference>
<dbReference type="GO" id="GO:0051082">
    <property type="term" value="F:unfolded protein binding"/>
    <property type="evidence" value="ECO:0007669"/>
    <property type="project" value="InterPro"/>
</dbReference>
<dbReference type="EMBL" id="VSSQ01062830">
    <property type="protein sequence ID" value="MPN15946.1"/>
    <property type="molecule type" value="Genomic_DNA"/>
</dbReference>